<feature type="domain" description="ABC transporter" evidence="17">
    <location>
        <begin position="488"/>
        <end position="815"/>
    </location>
</feature>
<reference evidence="19 20" key="2">
    <citation type="submission" date="2015-12" db="EMBL/GenBank/DDBJ databases">
        <title>Draft Genome Sequence of Desulfitobacterium hafniense Strain DH, a Sulfate-reducing Bacterium Isolated from Paddy Soils.</title>
        <authorList>
            <person name="Bao P."/>
            <person name="Zhang X."/>
            <person name="Li G."/>
        </authorList>
    </citation>
    <scope>NUCLEOTIDE SEQUENCE [LARGE SCALE GENOMIC DNA]</scope>
    <source>
        <strain evidence="19 20">DH</strain>
    </source>
</reference>
<dbReference type="PROSITE" id="PS00211">
    <property type="entry name" value="ABC_TRANSPORTER_1"/>
    <property type="match status" value="1"/>
</dbReference>
<keyword evidence="12" id="KW-0238">DNA-binding</keyword>
<evidence type="ECO:0000256" key="8">
    <source>
        <dbReference type="ARBA" id="ARBA00022771"/>
    </source>
</evidence>
<dbReference type="GO" id="GO:0004518">
    <property type="term" value="F:nuclease activity"/>
    <property type="evidence" value="ECO:0007669"/>
    <property type="project" value="UniProtKB-KW"/>
</dbReference>
<protein>
    <recommendedName>
        <fullName evidence="15">UvrABC system protein A</fullName>
    </recommendedName>
    <alternativeName>
        <fullName evidence="16">Excinuclease ABC subunit A</fullName>
    </alternativeName>
</protein>
<dbReference type="InterPro" id="IPR027417">
    <property type="entry name" value="P-loop_NTPase"/>
</dbReference>
<dbReference type="GO" id="GO:0003677">
    <property type="term" value="F:DNA binding"/>
    <property type="evidence" value="ECO:0007669"/>
    <property type="project" value="UniProtKB-KW"/>
</dbReference>
<dbReference type="Pfam" id="PF00005">
    <property type="entry name" value="ABC_tran"/>
    <property type="match status" value="1"/>
</dbReference>
<evidence type="ECO:0000256" key="11">
    <source>
        <dbReference type="ARBA" id="ARBA00022881"/>
    </source>
</evidence>
<dbReference type="AlphaFoldDB" id="A0A098AYA6"/>
<dbReference type="GO" id="GO:0016887">
    <property type="term" value="F:ATP hydrolysis activity"/>
    <property type="evidence" value="ECO:0007669"/>
    <property type="project" value="InterPro"/>
</dbReference>
<keyword evidence="2" id="KW-0963">Cytoplasm</keyword>
<keyword evidence="11" id="KW-0267">Excision nuclease</keyword>
<keyword evidence="4" id="KW-0677">Repeat</keyword>
<keyword evidence="9" id="KW-0862">Zinc</keyword>
<dbReference type="GO" id="GO:0005524">
    <property type="term" value="F:ATP binding"/>
    <property type="evidence" value="ECO:0007669"/>
    <property type="project" value="UniProtKB-KW"/>
</dbReference>
<keyword evidence="3" id="KW-0479">Metal-binding</keyword>
<keyword evidence="13" id="KW-0234">DNA repair</keyword>
<dbReference type="GO" id="GO:0008270">
    <property type="term" value="F:zinc ion binding"/>
    <property type="evidence" value="ECO:0007669"/>
    <property type="project" value="UniProtKB-KW"/>
</dbReference>
<dbReference type="InterPro" id="IPR017871">
    <property type="entry name" value="ABC_transporter-like_CS"/>
</dbReference>
<evidence type="ECO:0000256" key="1">
    <source>
        <dbReference type="ARBA" id="ARBA00004496"/>
    </source>
</evidence>
<evidence type="ECO:0000256" key="16">
    <source>
        <dbReference type="ARBA" id="ARBA00042156"/>
    </source>
</evidence>
<dbReference type="EMBL" id="LOCK01000039">
    <property type="protein sequence ID" value="KTE90500.1"/>
    <property type="molecule type" value="Genomic_DNA"/>
</dbReference>
<dbReference type="SUPFAM" id="SSF52540">
    <property type="entry name" value="P-loop containing nucleoside triphosphate hydrolases"/>
    <property type="match status" value="2"/>
</dbReference>
<evidence type="ECO:0000256" key="6">
    <source>
        <dbReference type="ARBA" id="ARBA00022763"/>
    </source>
</evidence>
<dbReference type="PANTHER" id="PTHR43152">
    <property type="entry name" value="UVRABC SYSTEM PROTEIN A"/>
    <property type="match status" value="1"/>
</dbReference>
<keyword evidence="8" id="KW-0863">Zinc-finger</keyword>
<organism evidence="18">
    <name type="scientific">Desulfitobacterium hafniense</name>
    <name type="common">Desulfitobacterium frappieri</name>
    <dbReference type="NCBI Taxonomy" id="49338"/>
    <lineage>
        <taxon>Bacteria</taxon>
        <taxon>Bacillati</taxon>
        <taxon>Bacillota</taxon>
        <taxon>Clostridia</taxon>
        <taxon>Eubacteriales</taxon>
        <taxon>Desulfitobacteriaceae</taxon>
        <taxon>Desulfitobacterium</taxon>
    </lineage>
</organism>
<feature type="domain" description="ABC transporter" evidence="17">
    <location>
        <begin position="243"/>
        <end position="479"/>
    </location>
</feature>
<dbReference type="OrthoDB" id="9809851at2"/>
<dbReference type="OMA" id="NKYIKQD"/>
<dbReference type="Gene3D" id="1.10.8.280">
    <property type="entry name" value="ABC transporter ATPase domain-like"/>
    <property type="match status" value="1"/>
</dbReference>
<proteinExistence type="inferred from homology"/>
<evidence type="ECO:0000256" key="7">
    <source>
        <dbReference type="ARBA" id="ARBA00022769"/>
    </source>
</evidence>
<dbReference type="PANTHER" id="PTHR43152:SF3">
    <property type="entry name" value="UVRABC SYSTEM PROTEIN A"/>
    <property type="match status" value="1"/>
</dbReference>
<sequence>MADIFLHGVREGNLKDISLTLPRNKLVIFTGLSGSGKTTLAIDVLYQECQRQYLEAIGYQGIHKPKLDELRNASPAVRITQNEYRKNPRSTVGTVTNIYTELRMIYEKLSQRTCPHCHRDIRADQCQEELEKREDEFKVYMYCNHCGHKMDKLTRTYFSYNTREGACPTCQGLGKILQVNKDNVVNEKLSLEAGAVDFWEQKYKDYQISVLYNAFQHYGVPIEPDTPVREFTNVQKAILFYGVDSDQVKEFFPDIQAPKTVGGGRFEGIYPVLWRRIAEKSGDPRGLSAYFAEQICPDCAGERLNGLSRSVTVLGTRLPELASLSLEELQDWLIKLEDSVTGTHQDLVASYLNDLKTKIRRIIKVGLGYLSLDRQTMTLSGGEAQRIKLAATLDSTLTGIIYIMDEPTIGLHPQDTQGIIQILKELRDLGNTVIVIEHDMDVMSAADFIVDIGPGAGKLGGEIVGQGSIDELKEQGRSVTGLYLNRPVREARSYRKGTGEFIEVQHGDLYNLKNINVRFPVGCLISVTGVSGSGKSTLVFEVLAKGKYRSQGDPMKRNHVAGTELFEQIITVEQSPVTRMKRSNVATYSGVYTEIRKIFGNLSEARRKGITPRHFSFNSRGGRCENCEGLGYVVSNMLFFEDLEVSCPVCHGDQFQDEVLSVKYQGHSIKDVLGMSVEEALAVFALHPRITKVLELLEEVGLGYLELGQTLTTLSGGEGQRLKLAKELIGNEGKTNLYLIDEPTTGLHPLDVENFLALLNRMVDAGSTVIVVEHNQQVMQASDWIIDLGPEGGHKGGRVMAVGTPEQIKSEPDSVTGRFL</sequence>
<dbReference type="GO" id="GO:0005737">
    <property type="term" value="C:cytoplasm"/>
    <property type="evidence" value="ECO:0007669"/>
    <property type="project" value="UniProtKB-SubCell"/>
</dbReference>
<evidence type="ECO:0000259" key="17">
    <source>
        <dbReference type="PROSITE" id="PS50893"/>
    </source>
</evidence>
<dbReference type="PROSITE" id="PS50893">
    <property type="entry name" value="ABC_TRANSPORTER_2"/>
    <property type="match status" value="2"/>
</dbReference>
<evidence type="ECO:0000256" key="13">
    <source>
        <dbReference type="ARBA" id="ARBA00023204"/>
    </source>
</evidence>
<accession>A0A098AYA6</accession>
<dbReference type="InterPro" id="IPR041552">
    <property type="entry name" value="UvrA_DNA-bd"/>
</dbReference>
<evidence type="ECO:0000256" key="15">
    <source>
        <dbReference type="ARBA" id="ARBA00039316"/>
    </source>
</evidence>
<gene>
    <name evidence="19" type="primary">uvrA</name>
    <name evidence="19" type="ORF">AT727_07880</name>
    <name evidence="18" type="ORF">DPCES_1213</name>
</gene>
<evidence type="ECO:0000256" key="12">
    <source>
        <dbReference type="ARBA" id="ARBA00023125"/>
    </source>
</evidence>
<dbReference type="Proteomes" id="UP000054623">
    <property type="component" value="Unassembled WGS sequence"/>
</dbReference>
<dbReference type="GO" id="GO:0006281">
    <property type="term" value="P:DNA repair"/>
    <property type="evidence" value="ECO:0007669"/>
    <property type="project" value="UniProtKB-KW"/>
</dbReference>
<dbReference type="Pfam" id="PF17755">
    <property type="entry name" value="UvrA_DNA-bind"/>
    <property type="match status" value="1"/>
</dbReference>
<keyword evidence="10" id="KW-0067">ATP-binding</keyword>
<comment type="subcellular location">
    <subcellularLocation>
        <location evidence="1">Cytoplasm</location>
    </subcellularLocation>
</comment>
<dbReference type="EMBL" id="LK996017">
    <property type="protein sequence ID" value="CDX01100.1"/>
    <property type="molecule type" value="Genomic_DNA"/>
</dbReference>
<name>A0A098AYA6_DESHA</name>
<dbReference type="PATRIC" id="fig|49338.4.peg.1313"/>
<evidence type="ECO:0000313" key="18">
    <source>
        <dbReference type="EMBL" id="CDX01100.1"/>
    </source>
</evidence>
<evidence type="ECO:0000256" key="4">
    <source>
        <dbReference type="ARBA" id="ARBA00022737"/>
    </source>
</evidence>
<comment type="similarity">
    <text evidence="14">Belongs to the ABC transporter superfamily. UvrA family.</text>
</comment>
<dbReference type="Gene3D" id="3.40.50.300">
    <property type="entry name" value="P-loop containing nucleotide triphosphate hydrolases"/>
    <property type="match status" value="2"/>
</dbReference>
<evidence type="ECO:0000256" key="3">
    <source>
        <dbReference type="ARBA" id="ARBA00022723"/>
    </source>
</evidence>
<keyword evidence="7" id="KW-0228">DNA excision</keyword>
<evidence type="ECO:0000256" key="10">
    <source>
        <dbReference type="ARBA" id="ARBA00022840"/>
    </source>
</evidence>
<keyword evidence="5" id="KW-0547">Nucleotide-binding</keyword>
<dbReference type="Gene3D" id="1.20.1580.10">
    <property type="entry name" value="ABC transporter ATPase like domain"/>
    <property type="match status" value="2"/>
</dbReference>
<evidence type="ECO:0000256" key="9">
    <source>
        <dbReference type="ARBA" id="ARBA00022833"/>
    </source>
</evidence>
<evidence type="ECO:0000313" key="20">
    <source>
        <dbReference type="Proteomes" id="UP000054623"/>
    </source>
</evidence>
<evidence type="ECO:0000256" key="5">
    <source>
        <dbReference type="ARBA" id="ARBA00022741"/>
    </source>
</evidence>
<dbReference type="InterPro" id="IPR003439">
    <property type="entry name" value="ABC_transporter-like_ATP-bd"/>
</dbReference>
<reference evidence="18" key="1">
    <citation type="submission" date="2014-07" db="EMBL/GenBank/DDBJ databases">
        <authorList>
            <person name="Hornung V.Bastian."/>
        </authorList>
    </citation>
    <scope>NUCLEOTIDE SEQUENCE</scope>
    <source>
        <strain evidence="18">PCE-S</strain>
    </source>
</reference>
<keyword evidence="6" id="KW-0227">DNA damage</keyword>
<dbReference type="RefSeq" id="WP_005814441.1">
    <property type="nucleotide sequence ID" value="NZ_CABKQQ010000051.1"/>
</dbReference>
<evidence type="ECO:0000256" key="14">
    <source>
        <dbReference type="ARBA" id="ARBA00038000"/>
    </source>
</evidence>
<evidence type="ECO:0000313" key="19">
    <source>
        <dbReference type="EMBL" id="KTE90500.1"/>
    </source>
</evidence>
<evidence type="ECO:0000256" key="2">
    <source>
        <dbReference type="ARBA" id="ARBA00022490"/>
    </source>
</evidence>